<dbReference type="GO" id="GO:0051301">
    <property type="term" value="P:cell division"/>
    <property type="evidence" value="ECO:0007669"/>
    <property type="project" value="UniProtKB-KW"/>
</dbReference>
<evidence type="ECO:0000256" key="7">
    <source>
        <dbReference type="ARBA" id="ARBA00022692"/>
    </source>
</evidence>
<evidence type="ECO:0000256" key="11">
    <source>
        <dbReference type="ARBA" id="ARBA00023136"/>
    </source>
</evidence>
<sequence length="449" mass="47740">MVNTPNRETSRKPASKASARPTGSRKLRSPEAGPEGSQTGLRLKAKALLDRIEGTGQEPTGFSYYLILGSALALTAIGLLMVLSSSAVESIADGESPFSLFLKQGVFAGLGIVVMLILSRLSPETYQKLAWPALAVSVVLLLLVFTPLGESVGGNRNWIKLPGGMTGQPSEVAKLGMSLWMATVLVRKEHLLRDWKHLVIPVIPGAGLIIGLVLLGRDLGTAMILMLILAGAMFFAGAPLKMFVSAGLVALAGVLIMVVASPNRMGRITMWLDQSCEVTTGLNMQSCNGLFALASGGWWGVGLGQSRQKYNWIPEAHNDYIFAIIGEELGLLGTFVVVLLFGLLAVAVVRTVMRQNDTFVRIFGGSIMVWIIGQAFLNMGVVTGLLPVVGVPLPFISYGGSALTITLAAVGVLLSFARPDARAGRNRARKRARNLAQRKAPQPAGNISK</sequence>
<reference evidence="24 25" key="1">
    <citation type="submission" date="2016-10" db="EMBL/GenBank/DDBJ databases">
        <authorList>
            <person name="de Groot N.N."/>
        </authorList>
    </citation>
    <scope>NUCLEOTIDE SEQUENCE [LARGE SCALE GENOMIC DNA]</scope>
    <source>
        <strain evidence="24 25">DSM 20117</strain>
    </source>
</reference>
<evidence type="ECO:0000256" key="19">
    <source>
        <dbReference type="ARBA" id="ARBA00044770"/>
    </source>
</evidence>
<comment type="function">
    <text evidence="21">Peptidoglycan polymerase that is essential for cell division.</text>
</comment>
<accession>A0A1H1GY35</accession>
<organism evidence="24 25">
    <name type="scientific">Crystallibacter crystallopoietes</name>
    <dbReference type="NCBI Taxonomy" id="37928"/>
    <lineage>
        <taxon>Bacteria</taxon>
        <taxon>Bacillati</taxon>
        <taxon>Actinomycetota</taxon>
        <taxon>Actinomycetes</taxon>
        <taxon>Micrococcales</taxon>
        <taxon>Micrococcaceae</taxon>
        <taxon>Crystallibacter</taxon>
    </lineage>
</organism>
<comment type="catalytic activity">
    <reaction evidence="20">
        <text>[GlcNAc-(1-&gt;4)-Mur2Ac(oyl-L-Ala-gamma-D-Glu-L-Lys-D-Ala-D-Ala)](n)-di-trans,octa-cis-undecaprenyl diphosphate + beta-D-GlcNAc-(1-&gt;4)-Mur2Ac(oyl-L-Ala-gamma-D-Glu-L-Lys-D-Ala-D-Ala)-di-trans,octa-cis-undecaprenyl diphosphate = [GlcNAc-(1-&gt;4)-Mur2Ac(oyl-L-Ala-gamma-D-Glu-L-Lys-D-Ala-D-Ala)](n+1)-di-trans,octa-cis-undecaprenyl diphosphate + di-trans,octa-cis-undecaprenyl diphosphate + H(+)</text>
        <dbReference type="Rhea" id="RHEA:23708"/>
        <dbReference type="Rhea" id="RHEA-COMP:9602"/>
        <dbReference type="Rhea" id="RHEA-COMP:9603"/>
        <dbReference type="ChEBI" id="CHEBI:15378"/>
        <dbReference type="ChEBI" id="CHEBI:58405"/>
        <dbReference type="ChEBI" id="CHEBI:60033"/>
        <dbReference type="ChEBI" id="CHEBI:78435"/>
        <dbReference type="EC" id="2.4.99.28"/>
    </reaction>
</comment>
<dbReference type="RefSeq" id="WP_074702610.1">
    <property type="nucleotide sequence ID" value="NZ_CP018863.1"/>
</dbReference>
<feature type="transmembrane region" description="Helical" evidence="23">
    <location>
        <begin position="64"/>
        <end position="88"/>
    </location>
</feature>
<dbReference type="InterPro" id="IPR013437">
    <property type="entry name" value="FtsW"/>
</dbReference>
<feature type="region of interest" description="Disordered" evidence="22">
    <location>
        <begin position="424"/>
        <end position="449"/>
    </location>
</feature>
<dbReference type="GO" id="GO:0071555">
    <property type="term" value="P:cell wall organization"/>
    <property type="evidence" value="ECO:0007669"/>
    <property type="project" value="UniProtKB-KW"/>
</dbReference>
<evidence type="ECO:0000256" key="3">
    <source>
        <dbReference type="ARBA" id="ARBA00022475"/>
    </source>
</evidence>
<evidence type="ECO:0000256" key="23">
    <source>
        <dbReference type="SAM" id="Phobius"/>
    </source>
</evidence>
<feature type="region of interest" description="Disordered" evidence="22">
    <location>
        <begin position="1"/>
        <end position="39"/>
    </location>
</feature>
<keyword evidence="13" id="KW-0961">Cell wall biogenesis/degradation</keyword>
<feature type="compositionally biased region" description="Basic residues" evidence="22">
    <location>
        <begin position="424"/>
        <end position="433"/>
    </location>
</feature>
<comment type="pathway">
    <text evidence="2">Cell wall biogenesis; peptidoglycan biosynthesis.</text>
</comment>
<feature type="transmembrane region" description="Helical" evidence="23">
    <location>
        <begin position="130"/>
        <end position="148"/>
    </location>
</feature>
<dbReference type="EMBL" id="FNKH01000002">
    <property type="protein sequence ID" value="SDR18080.1"/>
    <property type="molecule type" value="Genomic_DNA"/>
</dbReference>
<evidence type="ECO:0000256" key="22">
    <source>
        <dbReference type="SAM" id="MobiDB-lite"/>
    </source>
</evidence>
<dbReference type="GO" id="GO:0008360">
    <property type="term" value="P:regulation of cell shape"/>
    <property type="evidence" value="ECO:0007669"/>
    <property type="project" value="UniProtKB-KW"/>
</dbReference>
<dbReference type="GO" id="GO:0005886">
    <property type="term" value="C:plasma membrane"/>
    <property type="evidence" value="ECO:0007669"/>
    <property type="project" value="UniProtKB-SubCell"/>
</dbReference>
<evidence type="ECO:0000313" key="24">
    <source>
        <dbReference type="EMBL" id="SDR18080.1"/>
    </source>
</evidence>
<dbReference type="InterPro" id="IPR018365">
    <property type="entry name" value="Cell_cycle_FtsW-rel_CS"/>
</dbReference>
<dbReference type="GO" id="GO:0008955">
    <property type="term" value="F:peptidoglycan glycosyltransferase activity"/>
    <property type="evidence" value="ECO:0007669"/>
    <property type="project" value="UniProtKB-EC"/>
</dbReference>
<dbReference type="KEGG" id="acry:AC20117_17310"/>
<keyword evidence="3" id="KW-1003">Cell membrane</keyword>
<keyword evidence="8" id="KW-0133">Cell shape</keyword>
<dbReference type="OrthoDB" id="9768187at2"/>
<keyword evidence="5" id="KW-0328">Glycosyltransferase</keyword>
<proteinExistence type="inferred from homology"/>
<dbReference type="PROSITE" id="PS00428">
    <property type="entry name" value="FTSW_RODA_SPOVE"/>
    <property type="match status" value="1"/>
</dbReference>
<evidence type="ECO:0000256" key="2">
    <source>
        <dbReference type="ARBA" id="ARBA00004752"/>
    </source>
</evidence>
<dbReference type="AlphaFoldDB" id="A0A1H1GY35"/>
<dbReference type="PANTHER" id="PTHR30474">
    <property type="entry name" value="CELL CYCLE PROTEIN"/>
    <property type="match status" value="1"/>
</dbReference>
<dbReference type="Pfam" id="PF01098">
    <property type="entry name" value="FTSW_RODA_SPOVE"/>
    <property type="match status" value="1"/>
</dbReference>
<dbReference type="Proteomes" id="UP000181917">
    <property type="component" value="Unassembled WGS sequence"/>
</dbReference>
<comment type="similarity">
    <text evidence="16">Belongs to the SEDS family. FtsW subfamily.</text>
</comment>
<feature type="transmembrane region" description="Helical" evidence="23">
    <location>
        <begin position="243"/>
        <end position="261"/>
    </location>
</feature>
<evidence type="ECO:0000256" key="13">
    <source>
        <dbReference type="ARBA" id="ARBA00023316"/>
    </source>
</evidence>
<evidence type="ECO:0000256" key="8">
    <source>
        <dbReference type="ARBA" id="ARBA00022960"/>
    </source>
</evidence>
<keyword evidence="4 24" id="KW-0132">Cell division</keyword>
<evidence type="ECO:0000256" key="9">
    <source>
        <dbReference type="ARBA" id="ARBA00022984"/>
    </source>
</evidence>
<dbReference type="NCBIfam" id="TIGR02614">
    <property type="entry name" value="ftsW"/>
    <property type="match status" value="1"/>
</dbReference>
<keyword evidence="25" id="KW-1185">Reference proteome</keyword>
<keyword evidence="11 23" id="KW-0472">Membrane</keyword>
<dbReference type="GO" id="GO:0032153">
    <property type="term" value="C:cell division site"/>
    <property type="evidence" value="ECO:0007669"/>
    <property type="project" value="TreeGrafter"/>
</dbReference>
<evidence type="ECO:0000256" key="1">
    <source>
        <dbReference type="ARBA" id="ARBA00004651"/>
    </source>
</evidence>
<keyword evidence="7 23" id="KW-0812">Transmembrane</keyword>
<evidence type="ECO:0000256" key="4">
    <source>
        <dbReference type="ARBA" id="ARBA00022618"/>
    </source>
</evidence>
<comment type="subcellular location">
    <subcellularLocation>
        <location evidence="1">Cell membrane</location>
        <topology evidence="1">Multi-pass membrane protein</topology>
    </subcellularLocation>
</comment>
<keyword evidence="9" id="KW-0573">Peptidoglycan synthesis</keyword>
<evidence type="ECO:0000256" key="6">
    <source>
        <dbReference type="ARBA" id="ARBA00022679"/>
    </source>
</evidence>
<dbReference type="EC" id="2.4.99.28" evidence="19"/>
<dbReference type="PANTHER" id="PTHR30474:SF2">
    <property type="entry name" value="PEPTIDOGLYCAN GLYCOSYLTRANSFERASE FTSW-RELATED"/>
    <property type="match status" value="1"/>
</dbReference>
<feature type="transmembrane region" description="Helical" evidence="23">
    <location>
        <begin position="362"/>
        <end position="389"/>
    </location>
</feature>
<feature type="transmembrane region" description="Helical" evidence="23">
    <location>
        <begin position="198"/>
        <end position="215"/>
    </location>
</feature>
<evidence type="ECO:0000256" key="10">
    <source>
        <dbReference type="ARBA" id="ARBA00022989"/>
    </source>
</evidence>
<feature type="transmembrane region" description="Helical" evidence="23">
    <location>
        <begin position="100"/>
        <end position="118"/>
    </location>
</feature>
<name>A0A1H1GY35_9MICC</name>
<evidence type="ECO:0000313" key="25">
    <source>
        <dbReference type="Proteomes" id="UP000181917"/>
    </source>
</evidence>
<feature type="transmembrane region" description="Helical" evidence="23">
    <location>
        <begin position="221"/>
        <end position="238"/>
    </location>
</feature>
<dbReference type="STRING" id="37928.SAMN04489742_4415"/>
<evidence type="ECO:0000256" key="16">
    <source>
        <dbReference type="ARBA" id="ARBA00038053"/>
    </source>
</evidence>
<evidence type="ECO:0000256" key="21">
    <source>
        <dbReference type="ARBA" id="ARBA00049966"/>
    </source>
</evidence>
<evidence type="ECO:0000256" key="20">
    <source>
        <dbReference type="ARBA" id="ARBA00049902"/>
    </source>
</evidence>
<keyword evidence="12" id="KW-0131">Cell cycle</keyword>
<feature type="transmembrane region" description="Helical" evidence="23">
    <location>
        <begin position="395"/>
        <end position="417"/>
    </location>
</feature>
<dbReference type="GO" id="GO:0015648">
    <property type="term" value="F:lipid-linked peptidoglycan transporter activity"/>
    <property type="evidence" value="ECO:0007669"/>
    <property type="project" value="TreeGrafter"/>
</dbReference>
<dbReference type="GO" id="GO:0009252">
    <property type="term" value="P:peptidoglycan biosynthetic process"/>
    <property type="evidence" value="ECO:0007669"/>
    <property type="project" value="UniProtKB-KW"/>
</dbReference>
<dbReference type="InterPro" id="IPR001182">
    <property type="entry name" value="FtsW/RodA"/>
</dbReference>
<evidence type="ECO:0000256" key="5">
    <source>
        <dbReference type="ARBA" id="ARBA00022676"/>
    </source>
</evidence>
<keyword evidence="10 23" id="KW-1133">Transmembrane helix</keyword>
<evidence type="ECO:0000256" key="18">
    <source>
        <dbReference type="ARBA" id="ARBA00041418"/>
    </source>
</evidence>
<evidence type="ECO:0000256" key="17">
    <source>
        <dbReference type="ARBA" id="ARBA00041185"/>
    </source>
</evidence>
<evidence type="ECO:0000256" key="14">
    <source>
        <dbReference type="ARBA" id="ARBA00032370"/>
    </source>
</evidence>
<evidence type="ECO:0000256" key="15">
    <source>
        <dbReference type="ARBA" id="ARBA00033270"/>
    </source>
</evidence>
<evidence type="ECO:0000256" key="12">
    <source>
        <dbReference type="ARBA" id="ARBA00023306"/>
    </source>
</evidence>
<feature type="transmembrane region" description="Helical" evidence="23">
    <location>
        <begin position="329"/>
        <end position="350"/>
    </location>
</feature>
<gene>
    <name evidence="24" type="ORF">SAMN04489742_4415</name>
</gene>
<protein>
    <recommendedName>
        <fullName evidence="17">Probable peptidoglycan glycosyltransferase FtsW</fullName>
        <ecNumber evidence="19">2.4.99.28</ecNumber>
    </recommendedName>
    <alternativeName>
        <fullName evidence="18">Cell division protein FtsW</fullName>
    </alternativeName>
    <alternativeName>
        <fullName evidence="15">Cell wall polymerase</fullName>
    </alternativeName>
    <alternativeName>
        <fullName evidence="14">Peptidoglycan polymerase</fullName>
    </alternativeName>
</protein>
<keyword evidence="6" id="KW-0808">Transferase</keyword>